<keyword evidence="3" id="KW-1185">Reference proteome</keyword>
<dbReference type="SUPFAM" id="SSF51735">
    <property type="entry name" value="NAD(P)-binding Rossmann-fold domains"/>
    <property type="match status" value="1"/>
</dbReference>
<dbReference type="InterPro" id="IPR016040">
    <property type="entry name" value="NAD(P)-bd_dom"/>
</dbReference>
<dbReference type="eggNOG" id="COG0451">
    <property type="taxonomic scope" value="Bacteria"/>
</dbReference>
<dbReference type="STRING" id="472175.EL18_01877"/>
<dbReference type="Proteomes" id="UP000053675">
    <property type="component" value="Unassembled WGS sequence"/>
</dbReference>
<evidence type="ECO:0000313" key="3">
    <source>
        <dbReference type="Proteomes" id="UP000053675"/>
    </source>
</evidence>
<dbReference type="InterPro" id="IPR036291">
    <property type="entry name" value="NAD(P)-bd_dom_sf"/>
</dbReference>
<comment type="caution">
    <text evidence="2">The sequence shown here is derived from an EMBL/GenBank/DDBJ whole genome shotgun (WGS) entry which is preliminary data.</text>
</comment>
<feature type="domain" description="NAD(P)-binding" evidence="1">
    <location>
        <begin position="36"/>
        <end position="295"/>
    </location>
</feature>
<name>A0A084UD00_9HYPH</name>
<sequence length="312" mass="33599">MGHHLVRTLEVTYGSNIYVIPTAKAPISDPSFNLIETLDVTCRLSVDNAIKRYNPTHIIHLAGIASPVAAAKNPDLAWQVHLQGTRNIAHSILANAPECTLINAGSGLIYGESAKVGHPLDETTVPAPLDEYGASKAAADLALGALGNLGLRVFRMRPFNHIGAGQTEEFVATAFAMQIARIEAGIQPPIIEVGNLNAERDFLDVRDVASAYAKSLSLPSVSSRSLIYNIGSGKACRIADLLQKLVALSSADIDIRLDPARQRQSDVPIIVANAQKARNELNWRPRYSLEETLAEVLADCRKRVATQTLGSK</sequence>
<dbReference type="Gene3D" id="3.40.50.720">
    <property type="entry name" value="NAD(P)-binding Rossmann-like Domain"/>
    <property type="match status" value="1"/>
</dbReference>
<dbReference type="PANTHER" id="PTHR43000">
    <property type="entry name" value="DTDP-D-GLUCOSE 4,6-DEHYDRATASE-RELATED"/>
    <property type="match status" value="1"/>
</dbReference>
<dbReference type="EMBL" id="JMQM01000001">
    <property type="protein sequence ID" value="KFB10836.1"/>
    <property type="molecule type" value="Genomic_DNA"/>
</dbReference>
<dbReference type="Pfam" id="PF16363">
    <property type="entry name" value="GDP_Man_Dehyd"/>
    <property type="match status" value="1"/>
</dbReference>
<organism evidence="2 3">
    <name type="scientific">Nitratireductor basaltis</name>
    <dbReference type="NCBI Taxonomy" id="472175"/>
    <lineage>
        <taxon>Bacteria</taxon>
        <taxon>Pseudomonadati</taxon>
        <taxon>Pseudomonadota</taxon>
        <taxon>Alphaproteobacteria</taxon>
        <taxon>Hyphomicrobiales</taxon>
        <taxon>Phyllobacteriaceae</taxon>
        <taxon>Nitratireductor</taxon>
    </lineage>
</organism>
<protein>
    <submittedName>
        <fullName evidence="2">GDP-D-mannose dehydratase</fullName>
    </submittedName>
</protein>
<reference evidence="2 3" key="1">
    <citation type="submission" date="2014-05" db="EMBL/GenBank/DDBJ databases">
        <title>Draft Genome Sequence of Nitratireductor basaltis Strain UMTGB225, A Marine Bacterium Isolated from Green Barrel Tunicate.</title>
        <authorList>
            <person name="Gan H.Y."/>
        </authorList>
    </citation>
    <scope>NUCLEOTIDE SEQUENCE [LARGE SCALE GENOMIC DNA]</scope>
    <source>
        <strain evidence="2 3">UMTGB225</strain>
    </source>
</reference>
<evidence type="ECO:0000313" key="2">
    <source>
        <dbReference type="EMBL" id="KFB10836.1"/>
    </source>
</evidence>
<dbReference type="Gene3D" id="3.90.25.10">
    <property type="entry name" value="UDP-galactose 4-epimerase, domain 1"/>
    <property type="match status" value="1"/>
</dbReference>
<dbReference type="AlphaFoldDB" id="A0A084UD00"/>
<gene>
    <name evidence="2" type="ORF">EL18_01877</name>
</gene>
<accession>A0A084UD00</accession>
<evidence type="ECO:0000259" key="1">
    <source>
        <dbReference type="Pfam" id="PF16363"/>
    </source>
</evidence>
<proteinExistence type="predicted"/>